<evidence type="ECO:0008006" key="3">
    <source>
        <dbReference type="Google" id="ProtNLM"/>
    </source>
</evidence>
<gene>
    <name evidence="1" type="ORF">FHR20_001255</name>
</gene>
<dbReference type="InterPro" id="IPR012334">
    <property type="entry name" value="Pectin_lyas_fold"/>
</dbReference>
<dbReference type="InterPro" id="IPR011050">
    <property type="entry name" value="Pectin_lyase_fold/virulence"/>
</dbReference>
<keyword evidence="2" id="KW-1185">Reference proteome</keyword>
<accession>A0A7X5UXX7</accession>
<name>A0A7X5UXX7_9SPHN</name>
<comment type="caution">
    <text evidence="1">The sequence shown here is derived from an EMBL/GenBank/DDBJ whole genome shotgun (WGS) entry which is preliminary data.</text>
</comment>
<dbReference type="Proteomes" id="UP000564677">
    <property type="component" value="Unassembled WGS sequence"/>
</dbReference>
<organism evidence="1 2">
    <name type="scientific">Sphingomonas leidyi</name>
    <dbReference type="NCBI Taxonomy" id="68569"/>
    <lineage>
        <taxon>Bacteria</taxon>
        <taxon>Pseudomonadati</taxon>
        <taxon>Pseudomonadota</taxon>
        <taxon>Alphaproteobacteria</taxon>
        <taxon>Sphingomonadales</taxon>
        <taxon>Sphingomonadaceae</taxon>
        <taxon>Sphingomonas</taxon>
    </lineage>
</organism>
<proteinExistence type="predicted"/>
<reference evidence="1 2" key="1">
    <citation type="submission" date="2020-03" db="EMBL/GenBank/DDBJ databases">
        <title>Genomic Encyclopedia of Type Strains, Phase IV (KMG-IV): sequencing the most valuable type-strain genomes for metagenomic binning, comparative biology and taxonomic classification.</title>
        <authorList>
            <person name="Goeker M."/>
        </authorList>
    </citation>
    <scope>NUCLEOTIDE SEQUENCE [LARGE SCALE GENOMIC DNA]</scope>
    <source>
        <strain evidence="1 2">DSM 4733</strain>
    </source>
</reference>
<evidence type="ECO:0000313" key="2">
    <source>
        <dbReference type="Proteomes" id="UP000564677"/>
    </source>
</evidence>
<dbReference type="AlphaFoldDB" id="A0A7X5UXX7"/>
<dbReference type="RefSeq" id="WP_167298700.1">
    <property type="nucleotide sequence ID" value="NZ_CP170557.1"/>
</dbReference>
<sequence>MVLASSYGFSSSASASANKTALQNAINAAYHVELPEDANVVDFEGPITLRPGTRLTGAGVTASQIRCTTDLAFVYYAPTGLNLMDGPELTNFRLACAGSGIQLNDPNGNFSEASGSAGQSYIMRPRFRRLSLLGPSVSATGSFGINLNKCFSAVVDQCTIERFERGYWGRGSDFETITNRTRILDCDTLIHTEKVDTFGSGMLIDGADLLAPIRTFIKSSNRHLMVRDSYLEKQNGYTLVGPVLDIEHNYITSFERNRLEVPFSGKSPENETIQMCPQFLKVSGDGRGALFEFVGNTSLSLGWGTVDWYGGAGSFYVHDEFVRQKIVVRDNRQSLPVPFVTEDSPPLRSEYRDLWVLSPSTNGLSAGNYGTGCKVVDGAFVIPALSSYGSLLLFRDDERPVSGPVVIRVLAKASVAGQQLYVQPQNFGGTASASTITLTSDYQWHELRPAIGTPAVPISFTDLAIYLWNDDTTHGGAAHVKQIVVERA</sequence>
<dbReference type="SUPFAM" id="SSF51126">
    <property type="entry name" value="Pectin lyase-like"/>
    <property type="match status" value="1"/>
</dbReference>
<dbReference type="Gene3D" id="2.160.20.10">
    <property type="entry name" value="Single-stranded right-handed beta-helix, Pectin lyase-like"/>
    <property type="match status" value="1"/>
</dbReference>
<evidence type="ECO:0000313" key="1">
    <source>
        <dbReference type="EMBL" id="NIJ64324.1"/>
    </source>
</evidence>
<dbReference type="EMBL" id="JAASQV010000001">
    <property type="protein sequence ID" value="NIJ64324.1"/>
    <property type="molecule type" value="Genomic_DNA"/>
</dbReference>
<protein>
    <recommendedName>
        <fullName evidence="3">Right-handed parallel beta-helix repeat-containing protein</fullName>
    </recommendedName>
</protein>